<organism evidence="1 2">
    <name type="scientific">Nocardiopsis lambiniae</name>
    <dbReference type="NCBI Taxonomy" id="3075539"/>
    <lineage>
        <taxon>Bacteria</taxon>
        <taxon>Bacillati</taxon>
        <taxon>Actinomycetota</taxon>
        <taxon>Actinomycetes</taxon>
        <taxon>Streptosporangiales</taxon>
        <taxon>Nocardiopsidaceae</taxon>
        <taxon>Nocardiopsis</taxon>
    </lineage>
</organism>
<evidence type="ECO:0000313" key="1">
    <source>
        <dbReference type="EMBL" id="MDT0330885.1"/>
    </source>
</evidence>
<reference evidence="2" key="1">
    <citation type="submission" date="2023-07" db="EMBL/GenBank/DDBJ databases">
        <title>30 novel species of actinomycetes from the DSMZ collection.</title>
        <authorList>
            <person name="Nouioui I."/>
        </authorList>
    </citation>
    <scope>NUCLEOTIDE SEQUENCE [LARGE SCALE GENOMIC DNA]</scope>
    <source>
        <strain evidence="2">DSM 44743</strain>
    </source>
</reference>
<dbReference type="EMBL" id="JAVREP010000016">
    <property type="protein sequence ID" value="MDT0330885.1"/>
    <property type="molecule type" value="Genomic_DNA"/>
</dbReference>
<comment type="caution">
    <text evidence="1">The sequence shown here is derived from an EMBL/GenBank/DDBJ whole genome shotgun (WGS) entry which is preliminary data.</text>
</comment>
<evidence type="ECO:0000313" key="2">
    <source>
        <dbReference type="Proteomes" id="UP001183390"/>
    </source>
</evidence>
<gene>
    <name evidence="1" type="ORF">RM479_20895</name>
</gene>
<protein>
    <submittedName>
        <fullName evidence="1">Uncharacterized protein</fullName>
    </submittedName>
</protein>
<name>A0ABU2MDZ3_9ACTN</name>
<keyword evidence="2" id="KW-1185">Reference proteome</keyword>
<accession>A0ABU2MDZ3</accession>
<sequence>MVAPEMWERSGKRYTAREVIRSAVERLPDDDCPDENPDHAAVTWREVGMTLGGFREDLPKRENGKEYDYDALTAVLKSDSKIDPRDWESRGRKKLVKDFYGRLADALLELEEQARGEGAGSPEGRSESLDDEYIYSEQPSNKSGHSSANYSNYGLVNFVFHGPTSIRAKISKSKPVASAALVIMLIITSVTASANSRFFADDSETSTEAAESVPEGDVIVTLTSVLGAGALPVIMPQGLERETQELVDQLNGGSIELWDFQDSAISEGGYFRGSVEVHVEIEGNSDREVTIYDIRPVPEKKDLVDGSVLLHPGAGGADTRRMQFLLDEPEPLAREFVPGESINPRQRPYFFQSQRIGVGSGEKQTIVMKFIANWAAYDFEIAIDYELSGDRKTEVFANDLDGGRPFRVSGYHCVREPWGEWLESEGERVEDRVLVKNPWVYYEDQFVPISSEDYSAFCEGSLEVWTQGWSPDGEGTEDLIPETDLSSSLGDDLSCDESEFSHYVEYNYNTPESMDTYCRGGLAYVQAWGAGLSLHDRVDLLFQATEDGWSMLGGGSNSDGTFNEVSITGMGLDVSVVRELFPEMEISAERS</sequence>
<dbReference type="RefSeq" id="WP_311513468.1">
    <property type="nucleotide sequence ID" value="NZ_JAVREP010000016.1"/>
</dbReference>
<dbReference type="Proteomes" id="UP001183390">
    <property type="component" value="Unassembled WGS sequence"/>
</dbReference>
<proteinExistence type="predicted"/>